<keyword evidence="8 12" id="KW-0378">Hydrolase</keyword>
<feature type="binding site" evidence="12">
    <location>
        <position position="8"/>
    </location>
    <ligand>
        <name>CTP</name>
        <dbReference type="ChEBI" id="CHEBI:37563"/>
    </ligand>
</feature>
<keyword evidence="12" id="KW-0511">Multifunctional enzyme</keyword>
<comment type="cofactor">
    <cofactor evidence="12">
        <name>Ni(2+)</name>
        <dbReference type="ChEBI" id="CHEBI:49786"/>
    </cofactor>
    <text evidence="12">Nickel for phosphatase activity.</text>
</comment>
<reference evidence="14" key="1">
    <citation type="submission" date="2015-10" db="EMBL/GenBank/DDBJ databases">
        <title>Description of Candidatus Tenderia electrophaga gen. nov, sp. nov., an Uncultivated Electroautotroph from a Biocathode Enrichment.</title>
        <authorList>
            <person name="Eddie B.J."/>
            <person name="Malanoski A.P."/>
            <person name="Wang Z."/>
            <person name="Hall R.J."/>
            <person name="Oh S.D."/>
            <person name="Heiner C."/>
            <person name="Lin B."/>
            <person name="Strycharz-Glaven S.M."/>
        </authorList>
    </citation>
    <scope>NUCLEOTIDE SEQUENCE [LARGE SCALE GENOMIC DNA]</scope>
    <source>
        <strain evidence="14">NRL1</strain>
    </source>
</reference>
<feature type="binding site" evidence="12">
    <location>
        <position position="91"/>
    </location>
    <ligand>
        <name>CTP</name>
        <dbReference type="ChEBI" id="CHEBI:37563"/>
    </ligand>
</feature>
<evidence type="ECO:0000256" key="10">
    <source>
        <dbReference type="ARBA" id="ARBA00022842"/>
    </source>
</evidence>
<keyword evidence="6 12" id="KW-0547">Nucleotide-binding</keyword>
<feature type="binding site" evidence="12">
    <location>
        <position position="137"/>
    </location>
    <ligand>
        <name>ATP</name>
        <dbReference type="ChEBI" id="CHEBI:30616"/>
    </ligand>
</feature>
<feature type="binding site" evidence="12">
    <location>
        <position position="137"/>
    </location>
    <ligand>
        <name>CTP</name>
        <dbReference type="ChEBI" id="CHEBI:37563"/>
    </ligand>
</feature>
<keyword evidence="2 12" id="KW-0808">Transferase</keyword>
<comment type="catalytic activity">
    <reaction evidence="12">
        <text>a tRNA with a 3' CCA end + 2 CTP + ATP = a tRNA with a 3' CCACCA end + 3 diphosphate</text>
        <dbReference type="Rhea" id="RHEA:76235"/>
        <dbReference type="Rhea" id="RHEA-COMP:10468"/>
        <dbReference type="Rhea" id="RHEA-COMP:18655"/>
        <dbReference type="ChEBI" id="CHEBI:30616"/>
        <dbReference type="ChEBI" id="CHEBI:33019"/>
        <dbReference type="ChEBI" id="CHEBI:37563"/>
        <dbReference type="ChEBI" id="CHEBI:83071"/>
        <dbReference type="ChEBI" id="CHEBI:195187"/>
    </reaction>
</comment>
<keyword evidence="4 12" id="KW-0548">Nucleotidyltransferase</keyword>
<feature type="binding site" evidence="12">
    <location>
        <position position="91"/>
    </location>
    <ligand>
        <name>ATP</name>
        <dbReference type="ChEBI" id="CHEBI:30616"/>
    </ligand>
</feature>
<dbReference type="AlphaFoldDB" id="A0A0S2THM8"/>
<dbReference type="PANTHER" id="PTHR47545">
    <property type="entry name" value="MULTIFUNCTIONAL CCA PROTEIN"/>
    <property type="match status" value="1"/>
</dbReference>
<evidence type="ECO:0000259" key="13">
    <source>
        <dbReference type="PROSITE" id="PS51831"/>
    </source>
</evidence>
<dbReference type="InterPro" id="IPR003607">
    <property type="entry name" value="HD/PDEase_dom"/>
</dbReference>
<keyword evidence="15" id="KW-1185">Reference proteome</keyword>
<proteinExistence type="inferred from homology"/>
<evidence type="ECO:0000256" key="3">
    <source>
        <dbReference type="ARBA" id="ARBA00022694"/>
    </source>
</evidence>
<dbReference type="GO" id="GO:0000287">
    <property type="term" value="F:magnesium ion binding"/>
    <property type="evidence" value="ECO:0007669"/>
    <property type="project" value="UniProtKB-UniRule"/>
</dbReference>
<keyword evidence="11 12" id="KW-0694">RNA-binding</keyword>
<dbReference type="CDD" id="cd05398">
    <property type="entry name" value="NT_ClassII-CCAase"/>
    <property type="match status" value="1"/>
</dbReference>
<dbReference type="CDD" id="cd00077">
    <property type="entry name" value="HDc"/>
    <property type="match status" value="1"/>
</dbReference>
<comment type="function">
    <text evidence="12">Catalyzes the addition and repair of the essential 3'-terminal CCA sequence in tRNAs without using a nucleic acid template. Adds these three nucleotides in the order of C, C, and A to the tRNA nucleotide-73, using CTP and ATP as substrates and producing inorganic pyrophosphate. tRNA 3'-terminal CCA addition is required both for tRNA processing and repair. Also involved in tRNA surveillance by mediating tandem CCA addition to generate a CCACCA at the 3' terminus of unstable tRNAs. While stable tRNAs receive only 3'-terminal CCA, unstable tRNAs are marked with CCACCA and rapidly degraded.</text>
</comment>
<keyword evidence="1 12" id="KW-0533">Nickel</keyword>
<keyword evidence="9 12" id="KW-0067">ATP-binding</keyword>
<feature type="binding site" evidence="12">
    <location>
        <position position="8"/>
    </location>
    <ligand>
        <name>ATP</name>
        <dbReference type="ChEBI" id="CHEBI:30616"/>
    </ligand>
</feature>
<feature type="binding site" evidence="12">
    <location>
        <position position="140"/>
    </location>
    <ligand>
        <name>CTP</name>
        <dbReference type="ChEBI" id="CHEBI:37563"/>
    </ligand>
</feature>
<dbReference type="Pfam" id="PF01743">
    <property type="entry name" value="PolyA_pol"/>
    <property type="match status" value="1"/>
</dbReference>
<feature type="binding site" evidence="12">
    <location>
        <position position="140"/>
    </location>
    <ligand>
        <name>ATP</name>
        <dbReference type="ChEBI" id="CHEBI:30616"/>
    </ligand>
</feature>
<dbReference type="Proteomes" id="UP000055136">
    <property type="component" value="Chromosome"/>
</dbReference>
<dbReference type="EC" id="3.1.4.-" evidence="12"/>
<feature type="binding site" evidence="12">
    <location>
        <position position="11"/>
    </location>
    <ligand>
        <name>ATP</name>
        <dbReference type="ChEBI" id="CHEBI:30616"/>
    </ligand>
</feature>
<dbReference type="SUPFAM" id="SSF81891">
    <property type="entry name" value="Poly A polymerase C-terminal region-like"/>
    <property type="match status" value="1"/>
</dbReference>
<dbReference type="Gene3D" id="3.30.460.10">
    <property type="entry name" value="Beta Polymerase, domain 2"/>
    <property type="match status" value="1"/>
</dbReference>
<comment type="catalytic activity">
    <reaction evidence="12">
        <text>a tRNA precursor + 2 CTP + ATP = a tRNA with a 3' CCA end + 3 diphosphate</text>
        <dbReference type="Rhea" id="RHEA:14433"/>
        <dbReference type="Rhea" id="RHEA-COMP:10465"/>
        <dbReference type="Rhea" id="RHEA-COMP:10468"/>
        <dbReference type="ChEBI" id="CHEBI:30616"/>
        <dbReference type="ChEBI" id="CHEBI:33019"/>
        <dbReference type="ChEBI" id="CHEBI:37563"/>
        <dbReference type="ChEBI" id="CHEBI:74896"/>
        <dbReference type="ChEBI" id="CHEBI:83071"/>
        <dbReference type="EC" id="2.7.7.72"/>
    </reaction>
</comment>
<gene>
    <name evidence="12 14" type="primary">cca</name>
    <name evidence="14" type="ORF">Tel_16145</name>
</gene>
<dbReference type="EC" id="2.7.7.72" evidence="12"/>
<comment type="miscellaneous">
    <text evidence="12">A single active site specifically recognizes both ATP and CTP and is responsible for their addition.</text>
</comment>
<evidence type="ECO:0000256" key="5">
    <source>
        <dbReference type="ARBA" id="ARBA00022723"/>
    </source>
</evidence>
<dbReference type="GO" id="GO:0005524">
    <property type="term" value="F:ATP binding"/>
    <property type="evidence" value="ECO:0007669"/>
    <property type="project" value="UniProtKB-UniRule"/>
</dbReference>
<feature type="binding site" evidence="12">
    <location>
        <position position="23"/>
    </location>
    <ligand>
        <name>Mg(2+)</name>
        <dbReference type="ChEBI" id="CHEBI:18420"/>
    </ligand>
</feature>
<dbReference type="InterPro" id="IPR032828">
    <property type="entry name" value="PolyA_RNA-bd"/>
</dbReference>
<comment type="domain">
    <text evidence="12">Comprises two domains: an N-terminal domain containing the nucleotidyltransferase activity and a C-terminal HD domain associated with both phosphodiesterase and phosphatase activities.</text>
</comment>
<feature type="binding site" evidence="12">
    <location>
        <position position="21"/>
    </location>
    <ligand>
        <name>Mg(2+)</name>
        <dbReference type="ChEBI" id="CHEBI:18420"/>
    </ligand>
</feature>
<keyword evidence="3 12" id="KW-0819">tRNA processing</keyword>
<dbReference type="GO" id="GO:0004810">
    <property type="term" value="F:CCA tRNA nucleotidyltransferase activity"/>
    <property type="evidence" value="ECO:0007669"/>
    <property type="project" value="UniProtKB-UniRule"/>
</dbReference>
<dbReference type="EC" id="3.1.3.-" evidence="12"/>
<accession>A0A0S2THM8</accession>
<comment type="similarity">
    <text evidence="12">Belongs to the tRNA nucleotidyltransferase/poly(A) polymerase family. Bacterial CCA-adding enzyme type 1 subfamily.</text>
</comment>
<dbReference type="Pfam" id="PF01966">
    <property type="entry name" value="HD"/>
    <property type="match status" value="1"/>
</dbReference>
<feature type="binding site" evidence="12">
    <location>
        <position position="11"/>
    </location>
    <ligand>
        <name>CTP</name>
        <dbReference type="ChEBI" id="CHEBI:37563"/>
    </ligand>
</feature>
<sequence length="406" mass="45312">MQIYQVGGAVRDTLLGLTVQDRDWVVVGATPEEMLARGYRQVGKDFPVFLHPESQEEYALARTERKTGPGYKGFAFHAAPDVSLEDDLMRRDLTINAMAMDAAGNLIDPFHGRQDLDNKLLRHVSPAFAEDPVRILRVARFYARFAPLGFRIADETLALMRTMVDNGEVDALVPERVWQETQRALGEQRPRAFFEALRDCGALAPIFPELDALFGVPQRADYHPEVDTGLHTLMVLDQACALSPAPRIRCAALLHDLGKGTTPPAEWPSHKGHEGRSVKLVKQLSQRLRLPNDYRDLALLAARYHGHCHRAAELRPTTLLDTLQGLDAFRRPQRFEEFLLACQADYRGRSGYEGRAYPQADILRRARQAALTVDAAALAQQGLAGDKLAQRLRQLRSKAIAAALAK</sequence>
<dbReference type="Pfam" id="PF12627">
    <property type="entry name" value="PolyA_pol_RNAbd"/>
    <property type="match status" value="1"/>
</dbReference>
<evidence type="ECO:0000256" key="12">
    <source>
        <dbReference type="HAMAP-Rule" id="MF_01261"/>
    </source>
</evidence>
<dbReference type="NCBIfam" id="NF008137">
    <property type="entry name" value="PRK10885.1"/>
    <property type="match status" value="1"/>
</dbReference>
<name>A0A0S2THM8_9GAMM</name>
<dbReference type="Gene3D" id="1.10.3090.10">
    <property type="entry name" value="cca-adding enzyme, domain 2"/>
    <property type="match status" value="1"/>
</dbReference>
<dbReference type="GO" id="GO:0001680">
    <property type="term" value="P:tRNA 3'-terminal CCA addition"/>
    <property type="evidence" value="ECO:0007669"/>
    <property type="project" value="UniProtKB-UniRule"/>
</dbReference>
<dbReference type="GO" id="GO:0004112">
    <property type="term" value="F:cyclic-nucleotide phosphodiesterase activity"/>
    <property type="evidence" value="ECO:0007669"/>
    <property type="project" value="UniProtKB-UniRule"/>
</dbReference>
<evidence type="ECO:0000256" key="8">
    <source>
        <dbReference type="ARBA" id="ARBA00022801"/>
    </source>
</evidence>
<evidence type="ECO:0000256" key="4">
    <source>
        <dbReference type="ARBA" id="ARBA00022695"/>
    </source>
</evidence>
<dbReference type="InterPro" id="IPR002646">
    <property type="entry name" value="PolA_pol_head_dom"/>
</dbReference>
<dbReference type="InterPro" id="IPR006674">
    <property type="entry name" value="HD_domain"/>
</dbReference>
<evidence type="ECO:0000256" key="1">
    <source>
        <dbReference type="ARBA" id="ARBA00022596"/>
    </source>
</evidence>
<dbReference type="GO" id="GO:0000049">
    <property type="term" value="F:tRNA binding"/>
    <property type="evidence" value="ECO:0007669"/>
    <property type="project" value="UniProtKB-UniRule"/>
</dbReference>
<evidence type="ECO:0000256" key="6">
    <source>
        <dbReference type="ARBA" id="ARBA00022741"/>
    </source>
</evidence>
<dbReference type="HAMAP" id="MF_01261">
    <property type="entry name" value="CCA_bact_type1"/>
    <property type="match status" value="1"/>
</dbReference>
<dbReference type="PANTHER" id="PTHR47545:SF1">
    <property type="entry name" value="MULTIFUNCTIONAL CCA PROTEIN"/>
    <property type="match status" value="1"/>
</dbReference>
<dbReference type="SMART" id="SM00471">
    <property type="entry name" value="HDc"/>
    <property type="match status" value="1"/>
</dbReference>
<comment type="subunit">
    <text evidence="12">Monomer. Can also form homodimers and oligomers.</text>
</comment>
<dbReference type="PROSITE" id="PS51831">
    <property type="entry name" value="HD"/>
    <property type="match status" value="1"/>
</dbReference>
<dbReference type="EMBL" id="CP013099">
    <property type="protein sequence ID" value="ALP54557.1"/>
    <property type="molecule type" value="Genomic_DNA"/>
</dbReference>
<dbReference type="SUPFAM" id="SSF81301">
    <property type="entry name" value="Nucleotidyltransferase"/>
    <property type="match status" value="1"/>
</dbReference>
<evidence type="ECO:0000256" key="11">
    <source>
        <dbReference type="ARBA" id="ARBA00022884"/>
    </source>
</evidence>
<dbReference type="InterPro" id="IPR043519">
    <property type="entry name" value="NT_sf"/>
</dbReference>
<dbReference type="KEGG" id="tee:Tel_16145"/>
<evidence type="ECO:0000313" key="15">
    <source>
        <dbReference type="Proteomes" id="UP000055136"/>
    </source>
</evidence>
<dbReference type="STRING" id="1748243.Tel_16145"/>
<dbReference type="GO" id="GO:0160016">
    <property type="term" value="F:CCACCA tRNA nucleotidyltransferase activity"/>
    <property type="evidence" value="ECO:0007669"/>
    <property type="project" value="RHEA"/>
</dbReference>
<protein>
    <recommendedName>
        <fullName evidence="12">Multifunctional CCA protein</fullName>
    </recommendedName>
    <domain>
        <recommendedName>
            <fullName evidence="12">CCA-adding enzyme</fullName>
            <ecNumber evidence="12">2.7.7.72</ecNumber>
        </recommendedName>
        <alternativeName>
            <fullName evidence="12">CCA tRNA nucleotidyltransferase</fullName>
        </alternativeName>
        <alternativeName>
            <fullName evidence="12">tRNA CCA-pyrophosphorylase</fullName>
        </alternativeName>
        <alternativeName>
            <fullName evidence="12">tRNA adenylyl-/cytidylyl-transferase</fullName>
        </alternativeName>
        <alternativeName>
            <fullName evidence="12">tRNA nucleotidyltransferase</fullName>
        </alternativeName>
        <alternativeName>
            <fullName evidence="12">tRNA-NT</fullName>
        </alternativeName>
    </domain>
    <domain>
        <recommendedName>
            <fullName evidence="12">2'-nucleotidase</fullName>
            <ecNumber evidence="12">3.1.3.-</ecNumber>
        </recommendedName>
    </domain>
    <domain>
        <recommendedName>
            <fullName evidence="12">2',3'-cyclic phosphodiesterase</fullName>
            <ecNumber evidence="12">3.1.4.-</ecNumber>
        </recommendedName>
    </domain>
    <domain>
        <recommendedName>
            <fullName evidence="12">Phosphatase</fullName>
        </recommendedName>
    </domain>
</protein>
<dbReference type="HAMAP" id="MF_01262">
    <property type="entry name" value="CCA_bact_type2"/>
    <property type="match status" value="1"/>
</dbReference>
<keyword evidence="7 12" id="KW-0692">RNA repair</keyword>
<keyword evidence="10 12" id="KW-0460">Magnesium</keyword>
<feature type="domain" description="HD" evidence="13">
    <location>
        <begin position="228"/>
        <end position="329"/>
    </location>
</feature>
<keyword evidence="5 12" id="KW-0479">Metal-binding</keyword>
<organism evidence="14 15">
    <name type="scientific">Candidatus Tenderia electrophaga</name>
    <dbReference type="NCBI Taxonomy" id="1748243"/>
    <lineage>
        <taxon>Bacteria</taxon>
        <taxon>Pseudomonadati</taxon>
        <taxon>Pseudomonadota</taxon>
        <taxon>Gammaproteobacteria</taxon>
        <taxon>Candidatus Tenderiales</taxon>
        <taxon>Candidatus Tenderiaceae</taxon>
        <taxon>Candidatus Tenderia</taxon>
    </lineage>
</organism>
<evidence type="ECO:0000313" key="14">
    <source>
        <dbReference type="EMBL" id="ALP54557.1"/>
    </source>
</evidence>
<evidence type="ECO:0000256" key="9">
    <source>
        <dbReference type="ARBA" id="ARBA00022840"/>
    </source>
</evidence>
<dbReference type="PIRSF" id="PIRSF000813">
    <property type="entry name" value="CCA_bact"/>
    <property type="match status" value="1"/>
</dbReference>
<evidence type="ECO:0000256" key="2">
    <source>
        <dbReference type="ARBA" id="ARBA00022679"/>
    </source>
</evidence>
<dbReference type="InterPro" id="IPR050124">
    <property type="entry name" value="tRNA_CCA-adding_enzyme"/>
</dbReference>
<dbReference type="InterPro" id="IPR012006">
    <property type="entry name" value="CCA_bact"/>
</dbReference>
<evidence type="ECO:0000256" key="7">
    <source>
        <dbReference type="ARBA" id="ARBA00022800"/>
    </source>
</evidence>
<comment type="cofactor">
    <cofactor evidence="12">
        <name>Mg(2+)</name>
        <dbReference type="ChEBI" id="CHEBI:18420"/>
    </cofactor>
    <text evidence="12">Magnesium is required for nucleotidyltransferase activity.</text>
</comment>
<dbReference type="GO" id="GO:0016791">
    <property type="term" value="F:phosphatase activity"/>
    <property type="evidence" value="ECO:0007669"/>
    <property type="project" value="UniProtKB-UniRule"/>
</dbReference>
<dbReference type="GO" id="GO:0042245">
    <property type="term" value="P:RNA repair"/>
    <property type="evidence" value="ECO:0007669"/>
    <property type="project" value="UniProtKB-KW"/>
</dbReference>